<dbReference type="STRING" id="1314781.A0A165B869"/>
<dbReference type="PROSITE" id="PS50865">
    <property type="entry name" value="ZF_MYND_2"/>
    <property type="match status" value="1"/>
</dbReference>
<dbReference type="InParanoid" id="A0A165B869"/>
<feature type="non-terminal residue" evidence="6">
    <location>
        <position position="1"/>
    </location>
</feature>
<reference evidence="6 7" key="1">
    <citation type="journal article" date="2016" name="Mol. Biol. Evol.">
        <title>Comparative Genomics of Early-Diverging Mushroom-Forming Fungi Provides Insights into the Origins of Lignocellulose Decay Capabilities.</title>
        <authorList>
            <person name="Nagy L.G."/>
            <person name="Riley R."/>
            <person name="Tritt A."/>
            <person name="Adam C."/>
            <person name="Daum C."/>
            <person name="Floudas D."/>
            <person name="Sun H."/>
            <person name="Yadav J.S."/>
            <person name="Pangilinan J."/>
            <person name="Larsson K.H."/>
            <person name="Matsuura K."/>
            <person name="Barry K."/>
            <person name="Labutti K."/>
            <person name="Kuo R."/>
            <person name="Ohm R.A."/>
            <person name="Bhattacharya S.S."/>
            <person name="Shirouzu T."/>
            <person name="Yoshinaga Y."/>
            <person name="Martin F.M."/>
            <person name="Grigoriev I.V."/>
            <person name="Hibbett D.S."/>
        </authorList>
    </citation>
    <scope>NUCLEOTIDE SEQUENCE [LARGE SCALE GENOMIC DNA]</scope>
    <source>
        <strain evidence="6 7">HHB12029</strain>
    </source>
</reference>
<name>A0A165B869_EXIGL</name>
<evidence type="ECO:0000256" key="4">
    <source>
        <dbReference type="PROSITE-ProRule" id="PRU00134"/>
    </source>
</evidence>
<evidence type="ECO:0000256" key="2">
    <source>
        <dbReference type="ARBA" id="ARBA00022771"/>
    </source>
</evidence>
<keyword evidence="7" id="KW-1185">Reference proteome</keyword>
<proteinExistence type="predicted"/>
<keyword evidence="2 4" id="KW-0863">Zinc-finger</keyword>
<keyword evidence="1" id="KW-0479">Metal-binding</keyword>
<evidence type="ECO:0000313" key="7">
    <source>
        <dbReference type="Proteomes" id="UP000077266"/>
    </source>
</evidence>
<dbReference type="Gene3D" id="6.10.140.2220">
    <property type="match status" value="1"/>
</dbReference>
<protein>
    <recommendedName>
        <fullName evidence="5">MYND-type domain-containing protein</fullName>
    </recommendedName>
</protein>
<evidence type="ECO:0000256" key="3">
    <source>
        <dbReference type="ARBA" id="ARBA00022833"/>
    </source>
</evidence>
<keyword evidence="3" id="KW-0862">Zinc</keyword>
<evidence type="ECO:0000256" key="1">
    <source>
        <dbReference type="ARBA" id="ARBA00022723"/>
    </source>
</evidence>
<dbReference type="Pfam" id="PF01753">
    <property type="entry name" value="zf-MYND"/>
    <property type="match status" value="1"/>
</dbReference>
<evidence type="ECO:0000259" key="5">
    <source>
        <dbReference type="PROSITE" id="PS50865"/>
    </source>
</evidence>
<dbReference type="Proteomes" id="UP000077266">
    <property type="component" value="Unassembled WGS sequence"/>
</dbReference>
<evidence type="ECO:0000313" key="6">
    <source>
        <dbReference type="EMBL" id="KZV80041.1"/>
    </source>
</evidence>
<sequence>RTDISRSAVNRSLAATWRACRSPYRTDEDHGDSDDALEDTDHLLREVVGMLFDIVNICLKDSSRRMIVNQKFSRHGLWPSCATEVLPFGAEASYSSLLYWFTVLGDSTTTAAFTSIILLCRPELTPPLMMPNNRRLLLMAVATHYDVAAREVTMEPALDEDGEPMDTYPQSRMALLGKLLDGLVFGSGSSVDGGRELFEDVPAAFIRAVERALPLIEDDYECNRLATVMDIVYNMRGVPLFERPPEVLKAFHDLQPKLGGAYNILYTVLTHARDARTCSAPDCGRHERDVGRKLQRCSSCSLMHYCSRDCQRRHWKADDLSHKPVCACLKALYPLLNLEEDAFVPSARALLSIEQVALVYDNVSMAVGERDVPPAERLKQTEFMLRIQEDMAQMSDPSIALHTLRALGIRP</sequence>
<dbReference type="AlphaFoldDB" id="A0A165B869"/>
<dbReference type="EMBL" id="KV426529">
    <property type="protein sequence ID" value="KZV80041.1"/>
    <property type="molecule type" value="Genomic_DNA"/>
</dbReference>
<dbReference type="OrthoDB" id="549788at2759"/>
<feature type="domain" description="MYND-type" evidence="5">
    <location>
        <begin position="280"/>
        <end position="326"/>
    </location>
</feature>
<dbReference type="GO" id="GO:0008270">
    <property type="term" value="F:zinc ion binding"/>
    <property type="evidence" value="ECO:0007669"/>
    <property type="project" value="UniProtKB-KW"/>
</dbReference>
<dbReference type="InterPro" id="IPR002893">
    <property type="entry name" value="Znf_MYND"/>
</dbReference>
<gene>
    <name evidence="6" type="ORF">EXIGLDRAFT_733715</name>
</gene>
<accession>A0A165B869</accession>
<dbReference type="SUPFAM" id="SSF144232">
    <property type="entry name" value="HIT/MYND zinc finger-like"/>
    <property type="match status" value="1"/>
</dbReference>
<organism evidence="6 7">
    <name type="scientific">Exidia glandulosa HHB12029</name>
    <dbReference type="NCBI Taxonomy" id="1314781"/>
    <lineage>
        <taxon>Eukaryota</taxon>
        <taxon>Fungi</taxon>
        <taxon>Dikarya</taxon>
        <taxon>Basidiomycota</taxon>
        <taxon>Agaricomycotina</taxon>
        <taxon>Agaricomycetes</taxon>
        <taxon>Auriculariales</taxon>
        <taxon>Exidiaceae</taxon>
        <taxon>Exidia</taxon>
    </lineage>
</organism>